<dbReference type="PANTHER" id="PTHR45737:SF6">
    <property type="entry name" value="VON WILLEBRAND FACTOR A DOMAIN-CONTAINING PROTEIN 5A"/>
    <property type="match status" value="1"/>
</dbReference>
<gene>
    <name evidence="2" type="ORF">N303_12541</name>
</gene>
<organism evidence="2 3">
    <name type="scientific">Cuculus canorus</name>
    <name type="common">Common cuckoo</name>
    <dbReference type="NCBI Taxonomy" id="55661"/>
    <lineage>
        <taxon>Eukaryota</taxon>
        <taxon>Metazoa</taxon>
        <taxon>Chordata</taxon>
        <taxon>Craniata</taxon>
        <taxon>Vertebrata</taxon>
        <taxon>Euteleostomi</taxon>
        <taxon>Archelosauria</taxon>
        <taxon>Archosauria</taxon>
        <taxon>Dinosauria</taxon>
        <taxon>Saurischia</taxon>
        <taxon>Theropoda</taxon>
        <taxon>Coelurosauria</taxon>
        <taxon>Aves</taxon>
        <taxon>Neognathae</taxon>
        <taxon>Neoaves</taxon>
        <taxon>Otidimorphae</taxon>
        <taxon>Cuculiformes</taxon>
        <taxon>Cuculidae</taxon>
        <taxon>Cuculus</taxon>
    </lineage>
</organism>
<dbReference type="PANTHER" id="PTHR45737">
    <property type="entry name" value="VON WILLEBRAND FACTOR A DOMAIN-CONTAINING PROTEIN 5A"/>
    <property type="match status" value="1"/>
</dbReference>
<dbReference type="InterPro" id="IPR013694">
    <property type="entry name" value="VIT"/>
</dbReference>
<accession>A0A091FNH0</accession>
<feature type="non-terminal residue" evidence="2">
    <location>
        <position position="222"/>
    </location>
</feature>
<name>A0A091FNH0_CUCCA</name>
<evidence type="ECO:0000313" key="2">
    <source>
        <dbReference type="EMBL" id="KFO70679.1"/>
    </source>
</evidence>
<sequence>MRKLGILSKQYMYRGLFQKGIYFFSSHPQVKLENVTVNVTIQDFVADVVSELFFRNTQQFSRDIMFIFPLDSDTVVHSFYATTGDTRIEAMLWEKEEAQQLCKTISGMENFRYLQEQRDLWGPVFACFLGTLPPNGEVVINLCYVQELPLHPDGAAQFCWPKELIPETEDLKWLFSQEEAVSENLHFSICLKSARDVSHVTVNGCDTSLQYTAPDQASAQVW</sequence>
<dbReference type="Proteomes" id="UP000053760">
    <property type="component" value="Unassembled WGS sequence"/>
</dbReference>
<dbReference type="PROSITE" id="PS50231">
    <property type="entry name" value="RICIN_B_LECTIN"/>
    <property type="match status" value="1"/>
</dbReference>
<keyword evidence="3" id="KW-1185">Reference proteome</keyword>
<protein>
    <submittedName>
        <fullName evidence="2">von Willebrand factor A domain-containing protein 5A</fullName>
    </submittedName>
</protein>
<evidence type="ECO:0000259" key="1">
    <source>
        <dbReference type="PROSITE" id="PS51468"/>
    </source>
</evidence>
<dbReference type="PROSITE" id="PS51468">
    <property type="entry name" value="VIT"/>
    <property type="match status" value="1"/>
</dbReference>
<dbReference type="AlphaFoldDB" id="A0A091FNH0"/>
<dbReference type="Pfam" id="PF08487">
    <property type="entry name" value="VIT"/>
    <property type="match status" value="1"/>
</dbReference>
<evidence type="ECO:0000313" key="3">
    <source>
        <dbReference type="Proteomes" id="UP000053760"/>
    </source>
</evidence>
<dbReference type="EMBL" id="KL447190">
    <property type="protein sequence ID" value="KFO70679.1"/>
    <property type="molecule type" value="Genomic_DNA"/>
</dbReference>
<feature type="domain" description="VIT" evidence="1">
    <location>
        <begin position="16"/>
        <end position="146"/>
    </location>
</feature>
<reference evidence="2 3" key="1">
    <citation type="submission" date="2014-04" db="EMBL/GenBank/DDBJ databases">
        <title>Genome evolution of avian class.</title>
        <authorList>
            <person name="Zhang G."/>
            <person name="Li C."/>
        </authorList>
    </citation>
    <scope>NUCLEOTIDE SEQUENCE [LARGE SCALE GENOMIC DNA]</scope>
    <source>
        <strain evidence="2">BGI_N303</strain>
    </source>
</reference>
<dbReference type="SMART" id="SM00609">
    <property type="entry name" value="VIT"/>
    <property type="match status" value="1"/>
</dbReference>
<dbReference type="STRING" id="55661.A0A091FNH0"/>
<proteinExistence type="predicted"/>